<organism evidence="8 9">
    <name type="scientific">Desulfuribacillus stibiiarsenatis</name>
    <dbReference type="NCBI Taxonomy" id="1390249"/>
    <lineage>
        <taxon>Bacteria</taxon>
        <taxon>Bacillati</taxon>
        <taxon>Bacillota</taxon>
        <taxon>Desulfuribacillia</taxon>
        <taxon>Desulfuribacillales</taxon>
        <taxon>Desulfuribacillaceae</taxon>
        <taxon>Desulfuribacillus</taxon>
    </lineage>
</organism>
<dbReference type="GO" id="GO:0050518">
    <property type="term" value="F:2-C-methyl-D-erythritol 4-phosphate cytidylyltransferase activity"/>
    <property type="evidence" value="ECO:0007669"/>
    <property type="project" value="UniProtKB-UniRule"/>
</dbReference>
<feature type="site" description="Positions MEP for the nucleophilic attack" evidence="7">
    <location>
        <position position="208"/>
    </location>
</feature>
<dbReference type="Gene3D" id="3.90.550.10">
    <property type="entry name" value="Spore Coat Polysaccharide Biosynthesis Protein SpsA, Chain A"/>
    <property type="match status" value="1"/>
</dbReference>
<name>A0A1E5L817_9FIRM</name>
<dbReference type="PANTHER" id="PTHR32125:SF4">
    <property type="entry name" value="2-C-METHYL-D-ERYTHRITOL 4-PHOSPHATE CYTIDYLYLTRANSFERASE, CHLOROPLASTIC"/>
    <property type="match status" value="1"/>
</dbReference>
<dbReference type="EC" id="2.7.7.60" evidence="7"/>
<protein>
    <recommendedName>
        <fullName evidence="7">2-C-methyl-D-erythritol 4-phosphate cytidylyltransferase</fullName>
        <ecNumber evidence="7">2.7.7.60</ecNumber>
    </recommendedName>
    <alternativeName>
        <fullName evidence="7">4-diphosphocytidyl-2C-methyl-D-erythritol synthase</fullName>
    </alternativeName>
    <alternativeName>
        <fullName evidence="7">MEP cytidylyltransferase</fullName>
        <shortName evidence="7">MCT</shortName>
    </alternativeName>
</protein>
<dbReference type="STRING" id="1390249.BHU72_13840"/>
<evidence type="ECO:0000256" key="3">
    <source>
        <dbReference type="ARBA" id="ARBA00009789"/>
    </source>
</evidence>
<gene>
    <name evidence="7" type="primary">ispD</name>
    <name evidence="8" type="ORF">BHU72_13840</name>
</gene>
<dbReference type="Pfam" id="PF01128">
    <property type="entry name" value="IspD"/>
    <property type="match status" value="1"/>
</dbReference>
<evidence type="ECO:0000256" key="1">
    <source>
        <dbReference type="ARBA" id="ARBA00001282"/>
    </source>
</evidence>
<feature type="site" description="Transition state stabilizer" evidence="7">
    <location>
        <position position="15"/>
    </location>
</feature>
<reference evidence="8 9" key="1">
    <citation type="submission" date="2016-09" db="EMBL/GenBank/DDBJ databases">
        <title>Desulfuribacillus arsenicus sp. nov., an obligately anaerobic, dissimilatory arsenic- and antimonate-reducing bacterium isolated from anoxic sediments.</title>
        <authorList>
            <person name="Abin C.A."/>
            <person name="Hollibaugh J.T."/>
        </authorList>
    </citation>
    <scope>NUCLEOTIDE SEQUENCE [LARGE SCALE GENOMIC DNA]</scope>
    <source>
        <strain evidence="8 9">MLFW-2</strain>
    </source>
</reference>
<dbReference type="InterPro" id="IPR050088">
    <property type="entry name" value="IspD/TarI_cytidylyltransf_bact"/>
</dbReference>
<evidence type="ECO:0000256" key="5">
    <source>
        <dbReference type="ARBA" id="ARBA00022695"/>
    </source>
</evidence>
<evidence type="ECO:0000256" key="4">
    <source>
        <dbReference type="ARBA" id="ARBA00022679"/>
    </source>
</evidence>
<dbReference type="RefSeq" id="WP_069701280.1">
    <property type="nucleotide sequence ID" value="NZ_MJAT01000005.1"/>
</dbReference>
<dbReference type="GO" id="GO:0019288">
    <property type="term" value="P:isopentenyl diphosphate biosynthetic process, methylerythritol 4-phosphate pathway"/>
    <property type="evidence" value="ECO:0007669"/>
    <property type="project" value="UniProtKB-UniRule"/>
</dbReference>
<dbReference type="UniPathway" id="UPA00056">
    <property type="reaction ID" value="UER00093"/>
</dbReference>
<proteinExistence type="inferred from homology"/>
<dbReference type="Proteomes" id="UP000095255">
    <property type="component" value="Unassembled WGS sequence"/>
</dbReference>
<dbReference type="NCBIfam" id="TIGR00453">
    <property type="entry name" value="ispD"/>
    <property type="match status" value="1"/>
</dbReference>
<dbReference type="OrthoDB" id="9806837at2"/>
<evidence type="ECO:0000256" key="2">
    <source>
        <dbReference type="ARBA" id="ARBA00004787"/>
    </source>
</evidence>
<dbReference type="PANTHER" id="PTHR32125">
    <property type="entry name" value="2-C-METHYL-D-ERYTHRITOL 4-PHOSPHATE CYTIDYLYLTRANSFERASE, CHLOROPLASTIC"/>
    <property type="match status" value="1"/>
</dbReference>
<keyword evidence="4 7" id="KW-0808">Transferase</keyword>
<keyword evidence="5 7" id="KW-0548">Nucleotidyltransferase</keyword>
<dbReference type="InterPro" id="IPR029044">
    <property type="entry name" value="Nucleotide-diphossugar_trans"/>
</dbReference>
<dbReference type="InterPro" id="IPR018294">
    <property type="entry name" value="ISPD_synthase_CS"/>
</dbReference>
<keyword evidence="9" id="KW-1185">Reference proteome</keyword>
<dbReference type="SUPFAM" id="SSF53448">
    <property type="entry name" value="Nucleotide-diphospho-sugar transferases"/>
    <property type="match status" value="1"/>
</dbReference>
<comment type="similarity">
    <text evidence="3 7">Belongs to the IspD/TarI cytidylyltransferase family. IspD subfamily.</text>
</comment>
<comment type="function">
    <text evidence="7">Catalyzes the formation of 4-diphosphocytidyl-2-C-methyl-D-erythritol from CTP and 2-C-methyl-D-erythritol 4-phosphate (MEP).</text>
</comment>
<dbReference type="FunFam" id="3.90.550.10:FF:000003">
    <property type="entry name" value="2-C-methyl-D-erythritol 4-phosphate cytidylyltransferase"/>
    <property type="match status" value="1"/>
</dbReference>
<evidence type="ECO:0000256" key="6">
    <source>
        <dbReference type="ARBA" id="ARBA00023229"/>
    </source>
</evidence>
<accession>A0A1E5L817</accession>
<feature type="site" description="Positions MEP for the nucleophilic attack" evidence="7">
    <location>
        <position position="153"/>
    </location>
</feature>
<comment type="catalytic activity">
    <reaction evidence="1 7">
        <text>2-C-methyl-D-erythritol 4-phosphate + CTP + H(+) = 4-CDP-2-C-methyl-D-erythritol + diphosphate</text>
        <dbReference type="Rhea" id="RHEA:13429"/>
        <dbReference type="ChEBI" id="CHEBI:15378"/>
        <dbReference type="ChEBI" id="CHEBI:33019"/>
        <dbReference type="ChEBI" id="CHEBI:37563"/>
        <dbReference type="ChEBI" id="CHEBI:57823"/>
        <dbReference type="ChEBI" id="CHEBI:58262"/>
        <dbReference type="EC" id="2.7.7.60"/>
    </reaction>
</comment>
<dbReference type="InterPro" id="IPR034683">
    <property type="entry name" value="IspD/TarI"/>
</dbReference>
<comment type="pathway">
    <text evidence="2 7">Isoprenoid biosynthesis; isopentenyl diphosphate biosynthesis via DXP pathway; isopentenyl diphosphate from 1-deoxy-D-xylulose 5-phosphate: step 2/6.</text>
</comment>
<dbReference type="InterPro" id="IPR001228">
    <property type="entry name" value="IspD"/>
</dbReference>
<dbReference type="PROSITE" id="PS01295">
    <property type="entry name" value="ISPD"/>
    <property type="match status" value="1"/>
</dbReference>
<dbReference type="CDD" id="cd02516">
    <property type="entry name" value="CDP-ME_synthetase"/>
    <property type="match status" value="1"/>
</dbReference>
<dbReference type="EMBL" id="MJAT01000005">
    <property type="protein sequence ID" value="OEH86302.1"/>
    <property type="molecule type" value="Genomic_DNA"/>
</dbReference>
<feature type="site" description="Transition state stabilizer" evidence="7">
    <location>
        <position position="22"/>
    </location>
</feature>
<comment type="caution">
    <text evidence="8">The sequence shown here is derived from an EMBL/GenBank/DDBJ whole genome shotgun (WGS) entry which is preliminary data.</text>
</comment>
<keyword evidence="6 7" id="KW-0414">Isoprene biosynthesis</keyword>
<evidence type="ECO:0000256" key="7">
    <source>
        <dbReference type="HAMAP-Rule" id="MF_00108"/>
    </source>
</evidence>
<evidence type="ECO:0000313" key="9">
    <source>
        <dbReference type="Proteomes" id="UP000095255"/>
    </source>
</evidence>
<evidence type="ECO:0000313" key="8">
    <source>
        <dbReference type="EMBL" id="OEH86302.1"/>
    </source>
</evidence>
<dbReference type="AlphaFoldDB" id="A0A1E5L817"/>
<sequence length="228" mass="25548">MTISAIIPAAGVGKRLGVGYNKQYVPLLDKPMVVYTIEAISLHPKVLEVIFVVGKDELEYAQELVDTYQLSKVRHVIAGGAERIYSVINGLKIVDEKCEYVLIHDGARPLITQEIIEECIGKSIEVGAAIVGVPVKDTIKIVKNQYIETTPSREHLWAAQTPQIIKKSWYLEAIDKIEDPLSITDDAMIMERMDRPVAVVKGSYENIKVTTPEDVGFAEMILRRRMQQ</sequence>
<dbReference type="HAMAP" id="MF_00108">
    <property type="entry name" value="IspD"/>
    <property type="match status" value="1"/>
</dbReference>